<dbReference type="CDD" id="cd18626">
    <property type="entry name" value="CD_eEF3"/>
    <property type="match status" value="1"/>
</dbReference>
<evidence type="ECO:0000256" key="3">
    <source>
        <dbReference type="ARBA" id="ARBA00011054"/>
    </source>
</evidence>
<dbReference type="InterPro" id="IPR017871">
    <property type="entry name" value="ABC_transporter-like_CS"/>
</dbReference>
<dbReference type="PROSITE" id="PS50893">
    <property type="entry name" value="ABC_TRANSPORTER_2"/>
    <property type="match status" value="2"/>
</dbReference>
<keyword evidence="10" id="KW-0694">RNA-binding</keyword>
<protein>
    <recommendedName>
        <fullName evidence="14">ABC transporter domain-containing protein</fullName>
    </recommendedName>
</protein>
<proteinExistence type="inferred from homology"/>
<evidence type="ECO:0000256" key="2">
    <source>
        <dbReference type="ARBA" id="ARBA00004815"/>
    </source>
</evidence>
<dbReference type="GO" id="GO:0005737">
    <property type="term" value="C:cytoplasm"/>
    <property type="evidence" value="ECO:0007669"/>
    <property type="project" value="UniProtKB-SubCell"/>
</dbReference>
<dbReference type="SUPFAM" id="SSF52540">
    <property type="entry name" value="P-loop containing nucleoside triphosphate hydrolases"/>
    <property type="match status" value="2"/>
</dbReference>
<dbReference type="GO" id="GO:0003746">
    <property type="term" value="F:translation elongation factor activity"/>
    <property type="evidence" value="ECO:0007669"/>
    <property type="project" value="UniProtKB-KW"/>
</dbReference>
<evidence type="ECO:0000256" key="13">
    <source>
        <dbReference type="SAM" id="MobiDB-lite"/>
    </source>
</evidence>
<dbReference type="SUPFAM" id="SSF48371">
    <property type="entry name" value="ARM repeat"/>
    <property type="match status" value="1"/>
</dbReference>
<dbReference type="InterPro" id="IPR015688">
    <property type="entry name" value="eEF3_ABC2_chromodomain-like"/>
</dbReference>
<dbReference type="Gene3D" id="2.40.50.990">
    <property type="match status" value="1"/>
</dbReference>
<dbReference type="AlphaFoldDB" id="A0A6C0CTE8"/>
<dbReference type="InterPro" id="IPR003439">
    <property type="entry name" value="ABC_transporter-like_ATP-bd"/>
</dbReference>
<keyword evidence="6" id="KW-0547">Nucleotide-binding</keyword>
<name>A0A6C0CTE8_9ZZZZ</name>
<comment type="pathway">
    <text evidence="2">Protein biosynthesis; polypeptide chain elongation.</text>
</comment>
<sequence length="840" mass="94928">MGIITINASEILSIVSPKSLESYDLNEITLYENDLELILDACNYIRSWPQKVLACRMLNKIIIDNPSFISNKLHIIIPVITPLVYDSKLNVHSQALQTLKELYSTIYNKDIHPFIPYLLAALEDPNKVPDTIHHLSAIVFVQEVRTPALSILVPLLLRGLFEKQTAIKRKCCIICENMCKLVDDPADVRVFLPQLTPLILHIMEEVADPECRQVATRAYHVLQKMIDAEKNRQIYTTIKEDGEILCECQFSLAYGAKILLNRTQLKLMKGGRYGICGSNGCGKSTLMKAIVNDQVDGFPPSDVLKRIYVEHDIDGNIADIPVREFIGNTEIALKALREVGFDEDRLNKAIGSLSGGWKMKLALARAMMQNPDILLLDEPTNHLDVSNVEWLQNYLVEIAGQTGVTCLIVSHDSGFLDTVCTHIIHYEGLKLCTYRGNLAKFVEQHPEALSYYELSATPIKFKLTEPGFLEGVKTKDKAILKMHQASFSYNGKAPYIINNASVYISLSSRVGCIGPNGAGKSTLIKMLTGESEPTIGKIWRHPNLRIAYVAQHAFHHIEQHLDKTANEYIRWRYATGEDREAEDKVYRKITDDEREKLEAKLTIRGVKRQFEKIVSRKKLRKSYEYEIKWIGIEDTSYLERDELIDLGFEKYVNECDMREASALGLMLKPLTQVNVEKHLADLGMDSEIATHNRISGYSGGQKVRLVIGAATWMNPHIIILDEPSNYLDRDSLGAFSAALKEYGGGIVIISHNREFIQSICSEIWTVGDGNIVIEGNNNVMNKEKVEFIIQEDTTIDAFGNTIKVIGTQKTKLSNKEKKNRDRVRKARRDRGEEVTDSEDD</sequence>
<evidence type="ECO:0000256" key="5">
    <source>
        <dbReference type="ARBA" id="ARBA00022737"/>
    </source>
</evidence>
<dbReference type="InterPro" id="IPR016024">
    <property type="entry name" value="ARM-type_fold"/>
</dbReference>
<evidence type="ECO:0000256" key="1">
    <source>
        <dbReference type="ARBA" id="ARBA00004496"/>
    </source>
</evidence>
<comment type="catalytic activity">
    <reaction evidence="12">
        <text>ATP + H2O = ADP + phosphate + H(+)</text>
        <dbReference type="Rhea" id="RHEA:13065"/>
        <dbReference type="ChEBI" id="CHEBI:15377"/>
        <dbReference type="ChEBI" id="CHEBI:15378"/>
        <dbReference type="ChEBI" id="CHEBI:30616"/>
        <dbReference type="ChEBI" id="CHEBI:43474"/>
        <dbReference type="ChEBI" id="CHEBI:456216"/>
    </reaction>
</comment>
<keyword evidence="4" id="KW-0963">Cytoplasm</keyword>
<dbReference type="UniPathway" id="UPA00345"/>
<dbReference type="GO" id="GO:0016887">
    <property type="term" value="F:ATP hydrolysis activity"/>
    <property type="evidence" value="ECO:0007669"/>
    <property type="project" value="InterPro"/>
</dbReference>
<evidence type="ECO:0000256" key="4">
    <source>
        <dbReference type="ARBA" id="ARBA00022490"/>
    </source>
</evidence>
<evidence type="ECO:0000313" key="15">
    <source>
        <dbReference type="EMBL" id="QHT07150.1"/>
    </source>
</evidence>
<dbReference type="InterPro" id="IPR047038">
    <property type="entry name" value="eEF3_chromodomain-like_sf"/>
</dbReference>
<evidence type="ECO:0000256" key="8">
    <source>
        <dbReference type="ARBA" id="ARBA00022801"/>
    </source>
</evidence>
<dbReference type="InterPro" id="IPR011989">
    <property type="entry name" value="ARM-like"/>
</dbReference>
<dbReference type="PANTHER" id="PTHR19211">
    <property type="entry name" value="ATP-BINDING TRANSPORT PROTEIN-RELATED"/>
    <property type="match status" value="1"/>
</dbReference>
<evidence type="ECO:0000256" key="7">
    <source>
        <dbReference type="ARBA" id="ARBA00022768"/>
    </source>
</evidence>
<dbReference type="PANTHER" id="PTHR19211:SF5">
    <property type="entry name" value="ELONGATION FACTOR 3A-RELATED"/>
    <property type="match status" value="1"/>
</dbReference>
<evidence type="ECO:0000256" key="9">
    <source>
        <dbReference type="ARBA" id="ARBA00022840"/>
    </source>
</evidence>
<keyword evidence="5" id="KW-0677">Repeat</keyword>
<reference evidence="15" key="1">
    <citation type="journal article" date="2020" name="Nature">
        <title>Giant virus diversity and host interactions through global metagenomics.</title>
        <authorList>
            <person name="Schulz F."/>
            <person name="Roux S."/>
            <person name="Paez-Espino D."/>
            <person name="Jungbluth S."/>
            <person name="Walsh D.A."/>
            <person name="Denef V.J."/>
            <person name="McMahon K.D."/>
            <person name="Konstantinidis K.T."/>
            <person name="Eloe-Fadrosh E.A."/>
            <person name="Kyrpides N.C."/>
            <person name="Woyke T."/>
        </authorList>
    </citation>
    <scope>NUCLEOTIDE SEQUENCE</scope>
    <source>
        <strain evidence="15">GVMAG-M-3300021962-46</strain>
    </source>
</reference>
<accession>A0A6C0CTE8</accession>
<dbReference type="Pfam" id="PF00005">
    <property type="entry name" value="ABC_tran"/>
    <property type="match status" value="3"/>
</dbReference>
<evidence type="ECO:0000256" key="10">
    <source>
        <dbReference type="ARBA" id="ARBA00022884"/>
    </source>
</evidence>
<evidence type="ECO:0000256" key="6">
    <source>
        <dbReference type="ARBA" id="ARBA00022741"/>
    </source>
</evidence>
<keyword evidence="11" id="KW-0648">Protein biosynthesis</keyword>
<feature type="domain" description="ABC transporter" evidence="14">
    <location>
        <begin position="480"/>
        <end position="793"/>
    </location>
</feature>
<dbReference type="CDD" id="cd03221">
    <property type="entry name" value="ABCF_EF-3"/>
    <property type="match status" value="1"/>
</dbReference>
<dbReference type="Gene3D" id="1.25.10.10">
    <property type="entry name" value="Leucine-rich Repeat Variant"/>
    <property type="match status" value="1"/>
</dbReference>
<dbReference type="GO" id="GO:0005524">
    <property type="term" value="F:ATP binding"/>
    <property type="evidence" value="ECO:0007669"/>
    <property type="project" value="UniProtKB-KW"/>
</dbReference>
<comment type="subcellular location">
    <subcellularLocation>
        <location evidence="1">Cytoplasm</location>
    </subcellularLocation>
</comment>
<dbReference type="FunFam" id="3.40.50.300:FF:000193">
    <property type="entry name" value="Probable Elongation factor 3"/>
    <property type="match status" value="1"/>
</dbReference>
<organism evidence="15">
    <name type="scientific">viral metagenome</name>
    <dbReference type="NCBI Taxonomy" id="1070528"/>
    <lineage>
        <taxon>unclassified sequences</taxon>
        <taxon>metagenomes</taxon>
        <taxon>organismal metagenomes</taxon>
    </lineage>
</organism>
<dbReference type="GO" id="GO:0003723">
    <property type="term" value="F:RNA binding"/>
    <property type="evidence" value="ECO:0007669"/>
    <property type="project" value="UniProtKB-KW"/>
</dbReference>
<dbReference type="InterPro" id="IPR027417">
    <property type="entry name" value="P-loop_NTPase"/>
</dbReference>
<dbReference type="PROSITE" id="PS00211">
    <property type="entry name" value="ABC_TRANSPORTER_1"/>
    <property type="match status" value="2"/>
</dbReference>
<evidence type="ECO:0000256" key="11">
    <source>
        <dbReference type="ARBA" id="ARBA00022917"/>
    </source>
</evidence>
<dbReference type="Pfam" id="PF24984">
    <property type="entry name" value="HEAT_EF3_GNC1"/>
    <property type="match status" value="1"/>
</dbReference>
<keyword evidence="8" id="KW-0378">Hydrolase</keyword>
<dbReference type="Gene3D" id="3.40.50.300">
    <property type="entry name" value="P-loop containing nucleotide triphosphate hydrolases"/>
    <property type="match status" value="2"/>
</dbReference>
<dbReference type="InterPro" id="IPR003593">
    <property type="entry name" value="AAA+_ATPase"/>
</dbReference>
<evidence type="ECO:0000256" key="12">
    <source>
        <dbReference type="ARBA" id="ARBA00049360"/>
    </source>
</evidence>
<comment type="similarity">
    <text evidence="3">Belongs to the ABC transporter superfamily. ABCF family. EF3 subfamily.</text>
</comment>
<dbReference type="SMART" id="SM00382">
    <property type="entry name" value="AAA"/>
    <property type="match status" value="2"/>
</dbReference>
<feature type="region of interest" description="Disordered" evidence="13">
    <location>
        <begin position="811"/>
        <end position="840"/>
    </location>
</feature>
<keyword evidence="7" id="KW-0251">Elongation factor</keyword>
<feature type="domain" description="ABC transporter" evidence="14">
    <location>
        <begin position="245"/>
        <end position="454"/>
    </location>
</feature>
<evidence type="ECO:0000259" key="14">
    <source>
        <dbReference type="PROSITE" id="PS50893"/>
    </source>
</evidence>
<dbReference type="InterPro" id="IPR050611">
    <property type="entry name" value="ABCF"/>
</dbReference>
<dbReference type="EMBL" id="MN739479">
    <property type="protein sequence ID" value="QHT07150.1"/>
    <property type="molecule type" value="Genomic_DNA"/>
</dbReference>
<keyword evidence="9" id="KW-0067">ATP-binding</keyword>